<evidence type="ECO:0000313" key="4">
    <source>
        <dbReference type="Proteomes" id="UP000486602"/>
    </source>
</evidence>
<feature type="transmembrane region" description="Helical" evidence="1">
    <location>
        <begin position="76"/>
        <end position="97"/>
    </location>
</feature>
<keyword evidence="4" id="KW-1185">Reference proteome</keyword>
<feature type="domain" description="VanZ-like" evidence="2">
    <location>
        <begin position="43"/>
        <end position="124"/>
    </location>
</feature>
<evidence type="ECO:0000313" key="3">
    <source>
        <dbReference type="EMBL" id="NEN25141.1"/>
    </source>
</evidence>
<dbReference type="NCBIfam" id="NF037970">
    <property type="entry name" value="vanZ_1"/>
    <property type="match status" value="1"/>
</dbReference>
<reference evidence="3 4" key="1">
    <citation type="submission" date="2020-02" db="EMBL/GenBank/DDBJ databases">
        <title>Out from the shadows clarifying the taxonomy of the family Cryomorphaceae and related taxa by utilizing the GTDB taxonomic framework.</title>
        <authorList>
            <person name="Bowman J.P."/>
        </authorList>
    </citation>
    <scope>NUCLEOTIDE SEQUENCE [LARGE SCALE GENOMIC DNA]</scope>
    <source>
        <strain evidence="3 4">QSSC 1-22</strain>
    </source>
</reference>
<keyword evidence="1" id="KW-0472">Membrane</keyword>
<keyword evidence="1" id="KW-0812">Transmembrane</keyword>
<dbReference type="Proteomes" id="UP000486602">
    <property type="component" value="Unassembled WGS sequence"/>
</dbReference>
<feature type="transmembrane region" description="Helical" evidence="1">
    <location>
        <begin position="109"/>
        <end position="127"/>
    </location>
</feature>
<dbReference type="PANTHER" id="PTHR28008:SF1">
    <property type="entry name" value="DOMAIN PROTEIN, PUTATIVE (AFU_ORTHOLOGUE AFUA_3G10980)-RELATED"/>
    <property type="match status" value="1"/>
</dbReference>
<dbReference type="RefSeq" id="WP_163286600.1">
    <property type="nucleotide sequence ID" value="NZ_JAAGVY010000042.1"/>
</dbReference>
<keyword evidence="1" id="KW-1133">Transmembrane helix</keyword>
<dbReference type="InterPro" id="IPR006976">
    <property type="entry name" value="VanZ-like"/>
</dbReference>
<comment type="caution">
    <text evidence="3">The sequence shown here is derived from an EMBL/GenBank/DDBJ whole genome shotgun (WGS) entry which is preliminary data.</text>
</comment>
<evidence type="ECO:0000256" key="1">
    <source>
        <dbReference type="SAM" id="Phobius"/>
    </source>
</evidence>
<dbReference type="Pfam" id="PF04892">
    <property type="entry name" value="VanZ"/>
    <property type="match status" value="1"/>
</dbReference>
<accession>A0A7K3WVR1</accession>
<name>A0A7K3WVR1_9FLAO</name>
<organism evidence="3 4">
    <name type="scientific">Cryomorpha ignava</name>
    <dbReference type="NCBI Taxonomy" id="101383"/>
    <lineage>
        <taxon>Bacteria</taxon>
        <taxon>Pseudomonadati</taxon>
        <taxon>Bacteroidota</taxon>
        <taxon>Flavobacteriia</taxon>
        <taxon>Flavobacteriales</taxon>
        <taxon>Cryomorphaceae</taxon>
        <taxon>Cryomorpha</taxon>
    </lineage>
</organism>
<dbReference type="PANTHER" id="PTHR28008">
    <property type="entry name" value="DOMAIN PROTEIN, PUTATIVE (AFU_ORTHOLOGUE AFUA_3G10980)-RELATED"/>
    <property type="match status" value="1"/>
</dbReference>
<proteinExistence type="predicted"/>
<gene>
    <name evidence="3" type="ORF">G3O08_16695</name>
</gene>
<feature type="transmembrane region" description="Helical" evidence="1">
    <location>
        <begin position="45"/>
        <end position="64"/>
    </location>
</feature>
<sequence length="131" mass="14569">MDKKKSFLQSYWGAALWAAFIMLLCGLPGQDLPNIDFWEIDIEDKIAHLGVFGILGFLMVYGFIRKNSQKNISRKHILILILAATAYGALTEILQGLLFPSRFASLSDFLADSLGAILGIVIAKKLLVKQR</sequence>
<protein>
    <recommendedName>
        <fullName evidence="2">VanZ-like domain-containing protein</fullName>
    </recommendedName>
</protein>
<dbReference type="EMBL" id="JAAGVY010000042">
    <property type="protein sequence ID" value="NEN25141.1"/>
    <property type="molecule type" value="Genomic_DNA"/>
</dbReference>
<dbReference type="AlphaFoldDB" id="A0A7K3WVR1"/>
<evidence type="ECO:0000259" key="2">
    <source>
        <dbReference type="Pfam" id="PF04892"/>
    </source>
</evidence>